<dbReference type="AlphaFoldDB" id="A0AAD1SDF3"/>
<gene>
    <name evidence="1" type="ORF">PECUL_23A002316</name>
</gene>
<keyword evidence="2" id="KW-1185">Reference proteome</keyword>
<feature type="non-terminal residue" evidence="1">
    <location>
        <position position="1"/>
    </location>
</feature>
<dbReference type="PANTHER" id="PTHR31635">
    <property type="entry name" value="REVERSE TRANSCRIPTASE DOMAIN-CONTAINING PROTEIN-RELATED"/>
    <property type="match status" value="1"/>
</dbReference>
<evidence type="ECO:0000313" key="1">
    <source>
        <dbReference type="EMBL" id="CAH2297019.1"/>
    </source>
</evidence>
<evidence type="ECO:0000313" key="2">
    <source>
        <dbReference type="Proteomes" id="UP001295444"/>
    </source>
</evidence>
<name>A0AAD1SDF3_PELCU</name>
<reference evidence="1" key="1">
    <citation type="submission" date="2022-03" db="EMBL/GenBank/DDBJ databases">
        <authorList>
            <person name="Alioto T."/>
            <person name="Alioto T."/>
            <person name="Gomez Garrido J."/>
        </authorList>
    </citation>
    <scope>NUCLEOTIDE SEQUENCE</scope>
</reference>
<dbReference type="PANTHER" id="PTHR31635:SF196">
    <property type="entry name" value="REVERSE TRANSCRIPTASE DOMAIN-CONTAINING PROTEIN-RELATED"/>
    <property type="match status" value="1"/>
</dbReference>
<protein>
    <submittedName>
        <fullName evidence="1">Uncharacterized protein</fullName>
    </submittedName>
</protein>
<sequence length="112" mass="12544">DGNGTKLTNPKLIVEEIATFYGALYNLSEDPLQHQLTPLEIAAYLDRVELPQLSSDQASLLSSKITPEEISKALRETPRHKAQGPDGFSTHYYKVFADQLLPHMTSLFNNIM</sequence>
<organism evidence="1 2">
    <name type="scientific">Pelobates cultripes</name>
    <name type="common">Western spadefoot toad</name>
    <dbReference type="NCBI Taxonomy" id="61616"/>
    <lineage>
        <taxon>Eukaryota</taxon>
        <taxon>Metazoa</taxon>
        <taxon>Chordata</taxon>
        <taxon>Craniata</taxon>
        <taxon>Vertebrata</taxon>
        <taxon>Euteleostomi</taxon>
        <taxon>Amphibia</taxon>
        <taxon>Batrachia</taxon>
        <taxon>Anura</taxon>
        <taxon>Pelobatoidea</taxon>
        <taxon>Pelobatidae</taxon>
        <taxon>Pelobates</taxon>
    </lineage>
</organism>
<proteinExistence type="predicted"/>
<dbReference type="EMBL" id="OW240916">
    <property type="protein sequence ID" value="CAH2297019.1"/>
    <property type="molecule type" value="Genomic_DNA"/>
</dbReference>
<feature type="non-terminal residue" evidence="1">
    <location>
        <position position="112"/>
    </location>
</feature>
<accession>A0AAD1SDF3</accession>
<dbReference type="Proteomes" id="UP001295444">
    <property type="component" value="Chromosome 05"/>
</dbReference>